<evidence type="ECO:0000256" key="3">
    <source>
        <dbReference type="ARBA" id="ARBA00023163"/>
    </source>
</evidence>
<keyword evidence="1" id="KW-0805">Transcription regulation</keyword>
<dbReference type="Proteomes" id="UP001147653">
    <property type="component" value="Unassembled WGS sequence"/>
</dbReference>
<evidence type="ECO:0000313" key="6">
    <source>
        <dbReference type="Proteomes" id="UP001147653"/>
    </source>
</evidence>
<dbReference type="GO" id="GO:0006355">
    <property type="term" value="P:regulation of DNA-templated transcription"/>
    <property type="evidence" value="ECO:0007669"/>
    <property type="project" value="InterPro"/>
</dbReference>
<dbReference type="InterPro" id="IPR000792">
    <property type="entry name" value="Tscrpt_reg_LuxR_C"/>
</dbReference>
<dbReference type="GO" id="GO:0003677">
    <property type="term" value="F:DNA binding"/>
    <property type="evidence" value="ECO:0007669"/>
    <property type="project" value="UniProtKB-KW"/>
</dbReference>
<keyword evidence="6" id="KW-1185">Reference proteome</keyword>
<protein>
    <submittedName>
        <fullName evidence="5">Helix-turn-helix transcriptional regulator</fullName>
    </submittedName>
</protein>
<reference evidence="5" key="1">
    <citation type="submission" date="2022-10" db="EMBL/GenBank/DDBJ databases">
        <title>The WGS of Solirubrobacter phytolaccae KCTC 29190.</title>
        <authorList>
            <person name="Jiang Z."/>
        </authorList>
    </citation>
    <scope>NUCLEOTIDE SEQUENCE</scope>
    <source>
        <strain evidence="5">KCTC 29190</strain>
    </source>
</reference>
<name>A0A9X3N6B1_9ACTN</name>
<evidence type="ECO:0000259" key="4">
    <source>
        <dbReference type="PROSITE" id="PS50043"/>
    </source>
</evidence>
<dbReference type="PANTHER" id="PTHR44688:SF16">
    <property type="entry name" value="DNA-BINDING TRANSCRIPTIONAL ACTIVATOR DEVR_DOSR"/>
    <property type="match status" value="1"/>
</dbReference>
<dbReference type="PROSITE" id="PS50043">
    <property type="entry name" value="HTH_LUXR_2"/>
    <property type="match status" value="1"/>
</dbReference>
<sequence>MRASTLDRLLSLLGDVNGLGDLEAFRSGLLNALQHAVPSRFASYNEVAPDGVHAFSEPELPPEAPSRWAALADQHPVLVHMQRTRDGRPRRISDHLNADAFHSTELYQRFYGPLGIESQVAFGLPAAAPTVIGVALSRDERDFSDEDVELLARARPHLIQAYRAAQAVTERERVLAAFERGLESVGRLAVAVTREGEIVHGSERARAAVAASAPDGRRVLRGPTPGDLDVVLLDAQDGGLTVERLRTLGLTAREAEALRWIALGRTGPDAADAMGIAPRTVAKHLQSVYAKLGVTTRSEAAKTAWAAVGT</sequence>
<dbReference type="PANTHER" id="PTHR44688">
    <property type="entry name" value="DNA-BINDING TRANSCRIPTIONAL ACTIVATOR DEVR_DOSR"/>
    <property type="match status" value="1"/>
</dbReference>
<dbReference type="Gene3D" id="1.10.10.10">
    <property type="entry name" value="Winged helix-like DNA-binding domain superfamily/Winged helix DNA-binding domain"/>
    <property type="match status" value="1"/>
</dbReference>
<dbReference type="InterPro" id="IPR036388">
    <property type="entry name" value="WH-like_DNA-bd_sf"/>
</dbReference>
<evidence type="ECO:0000256" key="1">
    <source>
        <dbReference type="ARBA" id="ARBA00023015"/>
    </source>
</evidence>
<dbReference type="AlphaFoldDB" id="A0A9X3N6B1"/>
<feature type="domain" description="HTH luxR-type" evidence="4">
    <location>
        <begin position="243"/>
        <end position="308"/>
    </location>
</feature>
<keyword evidence="3" id="KW-0804">Transcription</keyword>
<gene>
    <name evidence="5" type="ORF">OJ997_08955</name>
</gene>
<accession>A0A9X3N6B1</accession>
<dbReference type="RefSeq" id="WP_270024726.1">
    <property type="nucleotide sequence ID" value="NZ_JAPDDP010000012.1"/>
</dbReference>
<evidence type="ECO:0000256" key="2">
    <source>
        <dbReference type="ARBA" id="ARBA00023125"/>
    </source>
</evidence>
<dbReference type="SMART" id="SM00421">
    <property type="entry name" value="HTH_LUXR"/>
    <property type="match status" value="1"/>
</dbReference>
<dbReference type="InterPro" id="IPR016032">
    <property type="entry name" value="Sig_transdc_resp-reg_C-effctor"/>
</dbReference>
<dbReference type="EMBL" id="JAPDDP010000012">
    <property type="protein sequence ID" value="MDA0180419.1"/>
    <property type="molecule type" value="Genomic_DNA"/>
</dbReference>
<comment type="caution">
    <text evidence="5">The sequence shown here is derived from an EMBL/GenBank/DDBJ whole genome shotgun (WGS) entry which is preliminary data.</text>
</comment>
<evidence type="ECO:0000313" key="5">
    <source>
        <dbReference type="EMBL" id="MDA0180419.1"/>
    </source>
</evidence>
<proteinExistence type="predicted"/>
<organism evidence="5 6">
    <name type="scientific">Solirubrobacter phytolaccae</name>
    <dbReference type="NCBI Taxonomy" id="1404360"/>
    <lineage>
        <taxon>Bacteria</taxon>
        <taxon>Bacillati</taxon>
        <taxon>Actinomycetota</taxon>
        <taxon>Thermoleophilia</taxon>
        <taxon>Solirubrobacterales</taxon>
        <taxon>Solirubrobacteraceae</taxon>
        <taxon>Solirubrobacter</taxon>
    </lineage>
</organism>
<dbReference type="SUPFAM" id="SSF46894">
    <property type="entry name" value="C-terminal effector domain of the bipartite response regulators"/>
    <property type="match status" value="1"/>
</dbReference>
<keyword evidence="2" id="KW-0238">DNA-binding</keyword>
<dbReference type="Pfam" id="PF00196">
    <property type="entry name" value="GerE"/>
    <property type="match status" value="1"/>
</dbReference>
<dbReference type="CDD" id="cd06170">
    <property type="entry name" value="LuxR_C_like"/>
    <property type="match status" value="1"/>
</dbReference>
<dbReference type="PRINTS" id="PR00038">
    <property type="entry name" value="HTHLUXR"/>
</dbReference>